<organism evidence="2 3">
    <name type="scientific">Strongylocentrotus purpuratus</name>
    <name type="common">Purple sea urchin</name>
    <dbReference type="NCBI Taxonomy" id="7668"/>
    <lineage>
        <taxon>Eukaryota</taxon>
        <taxon>Metazoa</taxon>
        <taxon>Echinodermata</taxon>
        <taxon>Eleutherozoa</taxon>
        <taxon>Echinozoa</taxon>
        <taxon>Echinoidea</taxon>
        <taxon>Euechinoidea</taxon>
        <taxon>Echinacea</taxon>
        <taxon>Camarodonta</taxon>
        <taxon>Echinidea</taxon>
        <taxon>Strongylocentrotidae</taxon>
        <taxon>Strongylocentrotus</taxon>
    </lineage>
</organism>
<evidence type="ECO:0000256" key="1">
    <source>
        <dbReference type="SAM" id="MobiDB-lite"/>
    </source>
</evidence>
<feature type="compositionally biased region" description="Low complexity" evidence="1">
    <location>
        <begin position="106"/>
        <end position="116"/>
    </location>
</feature>
<feature type="region of interest" description="Disordered" evidence="1">
    <location>
        <begin position="341"/>
        <end position="363"/>
    </location>
</feature>
<feature type="region of interest" description="Disordered" evidence="1">
    <location>
        <begin position="280"/>
        <end position="320"/>
    </location>
</feature>
<dbReference type="InParanoid" id="A0A7M7HL43"/>
<keyword evidence="3" id="KW-1185">Reference proteome</keyword>
<dbReference type="EnsemblMetazoa" id="XM_011679872">
    <property type="protein sequence ID" value="XP_011678174"/>
    <property type="gene ID" value="LOC105444952"/>
</dbReference>
<proteinExistence type="predicted"/>
<feature type="region of interest" description="Disordered" evidence="1">
    <location>
        <begin position="1"/>
        <end position="23"/>
    </location>
</feature>
<dbReference type="RefSeq" id="XP_011678174.2">
    <property type="nucleotide sequence ID" value="XM_011679872.2"/>
</dbReference>
<dbReference type="GeneID" id="105444952"/>
<dbReference type="KEGG" id="spu:105444952"/>
<feature type="region of interest" description="Disordered" evidence="1">
    <location>
        <begin position="106"/>
        <end position="157"/>
    </location>
</feature>
<name>A0A7M7HL43_STRPU</name>
<dbReference type="AlphaFoldDB" id="A0A7M7HL43"/>
<dbReference type="OrthoDB" id="10420234at2759"/>
<evidence type="ECO:0000313" key="2">
    <source>
        <dbReference type="EnsemblMetazoa" id="XP_011678174"/>
    </source>
</evidence>
<reference evidence="2" key="2">
    <citation type="submission" date="2021-01" db="UniProtKB">
        <authorList>
            <consortium name="EnsemblMetazoa"/>
        </authorList>
    </citation>
    <scope>IDENTIFICATION</scope>
</reference>
<accession>A0A7M7HL43</accession>
<protein>
    <submittedName>
        <fullName evidence="2">Uncharacterized protein</fullName>
    </submittedName>
</protein>
<evidence type="ECO:0000313" key="3">
    <source>
        <dbReference type="Proteomes" id="UP000007110"/>
    </source>
</evidence>
<reference evidence="3" key="1">
    <citation type="submission" date="2015-02" db="EMBL/GenBank/DDBJ databases">
        <title>Genome sequencing for Strongylocentrotus purpuratus.</title>
        <authorList>
            <person name="Murali S."/>
            <person name="Liu Y."/>
            <person name="Vee V."/>
            <person name="English A."/>
            <person name="Wang M."/>
            <person name="Skinner E."/>
            <person name="Han Y."/>
            <person name="Muzny D.M."/>
            <person name="Worley K.C."/>
            <person name="Gibbs R.A."/>
        </authorList>
    </citation>
    <scope>NUCLEOTIDE SEQUENCE</scope>
</reference>
<feature type="compositionally biased region" description="Basic and acidic residues" evidence="1">
    <location>
        <begin position="293"/>
        <end position="306"/>
    </location>
</feature>
<feature type="region of interest" description="Disordered" evidence="1">
    <location>
        <begin position="68"/>
        <end position="94"/>
    </location>
</feature>
<sequence length="423" mass="46841">MTNFKQLSTSFPADTSPKSRSSGEWVNLYTRAHRRRQKCMRDAEVMRVDVLKQRENELDKYRREQITGGPAKSRVTSLTVSKTPAGFKPSTNNSRTAVASKVSIHSSSSPSLFPLSPLSPPARLKWTSSVPPRMRNPGQTSPRRKKQPPTLPPLRGTLQTNYINIANEYASADRQTPDTTTVGYRLPRKEWSPADSTPKNLEGNPSRMCEISKIWEHGMCIYCELERIEQSIPRPPRSFKWRSRERNDGISAGGGVSGDAGACVAGGDGVLDDGLGGVGDGLGGVGDGDGGDTSDRSDCYRERSDEQGENEQADGNDGIGEITSASAQCVITNDRPRLEYEPDVDTLSSSDESSIGEHFDETDEGTVECVPVPIDDWRNNDDDDMEVDYDALEQIAKWYGRYPSTPVSFWKQQRVQRTFPSFF</sequence>
<dbReference type="OMA" id="MCIYCEL"/>
<dbReference type="Proteomes" id="UP000007110">
    <property type="component" value="Unassembled WGS sequence"/>
</dbReference>